<dbReference type="Proteomes" id="UP000286997">
    <property type="component" value="Unassembled WGS sequence"/>
</dbReference>
<evidence type="ECO:0000256" key="1">
    <source>
        <dbReference type="SAM" id="SignalP"/>
    </source>
</evidence>
<evidence type="ECO:0000313" key="2">
    <source>
        <dbReference type="EMBL" id="RVU17495.1"/>
    </source>
</evidence>
<dbReference type="AlphaFoldDB" id="A0A3S2YRP2"/>
<dbReference type="EMBL" id="SACP01000012">
    <property type="protein sequence ID" value="RVU17495.1"/>
    <property type="molecule type" value="Genomic_DNA"/>
</dbReference>
<sequence length="262" mass="25431">MLTRVSVALAAALSLLALSPASAADNYQVKDGNGTVMTIKSKDVGSGVQSPQFVPSDASGNVLTGTAGAPSTGALTVQGLAGGTPQPADTVVRATATSRSTVIPVAGVSAAVSAGGTGHAVGDVLTQTGGTCTVQPRWTVATVASGAVATVTLNAAGSCTVLATAPVATTSSGSGTGATLTPAYASIPTQVMAANPGRRGFQIQPQGLPAYLSGLATASADQASLKLPADALYESLPQHVGTGAISVVGTAGLPLPVYAREY</sequence>
<name>A0A3S2YRP2_9HYPH</name>
<protein>
    <submittedName>
        <fullName evidence="2">Uncharacterized protein</fullName>
    </submittedName>
</protein>
<evidence type="ECO:0000313" key="3">
    <source>
        <dbReference type="Proteomes" id="UP000286997"/>
    </source>
</evidence>
<feature type="signal peptide" evidence="1">
    <location>
        <begin position="1"/>
        <end position="23"/>
    </location>
</feature>
<feature type="chain" id="PRO_5018793158" evidence="1">
    <location>
        <begin position="24"/>
        <end position="262"/>
    </location>
</feature>
<keyword evidence="3" id="KW-1185">Reference proteome</keyword>
<comment type="caution">
    <text evidence="2">The sequence shown here is derived from an EMBL/GenBank/DDBJ whole genome shotgun (WGS) entry which is preliminary data.</text>
</comment>
<dbReference type="RefSeq" id="WP_127730088.1">
    <property type="nucleotide sequence ID" value="NZ_SACP01000012.1"/>
</dbReference>
<proteinExistence type="predicted"/>
<organism evidence="2 3">
    <name type="scientific">Methylobacterium oryzihabitans</name>
    <dbReference type="NCBI Taxonomy" id="2499852"/>
    <lineage>
        <taxon>Bacteria</taxon>
        <taxon>Pseudomonadati</taxon>
        <taxon>Pseudomonadota</taxon>
        <taxon>Alphaproteobacteria</taxon>
        <taxon>Hyphomicrobiales</taxon>
        <taxon>Methylobacteriaceae</taxon>
        <taxon>Methylobacterium</taxon>
    </lineage>
</organism>
<keyword evidence="1" id="KW-0732">Signal</keyword>
<gene>
    <name evidence="2" type="ORF">EOE48_13995</name>
</gene>
<reference evidence="2 3" key="1">
    <citation type="submission" date="2019-01" db="EMBL/GenBank/DDBJ databases">
        <authorList>
            <person name="Chen W.-M."/>
        </authorList>
    </citation>
    <scope>NUCLEOTIDE SEQUENCE [LARGE SCALE GENOMIC DNA]</scope>
    <source>
        <strain evidence="2 3">TER-1</strain>
    </source>
</reference>
<accession>A0A3S2YRP2</accession>